<evidence type="ECO:0000313" key="3">
    <source>
        <dbReference type="Proteomes" id="UP001521150"/>
    </source>
</evidence>
<dbReference type="CDD" id="cd00093">
    <property type="entry name" value="HTH_XRE"/>
    <property type="match status" value="1"/>
</dbReference>
<dbReference type="RefSeq" id="WP_233734557.1">
    <property type="nucleotide sequence ID" value="NZ_JAJVCN010000005.1"/>
</dbReference>
<evidence type="ECO:0000313" key="2">
    <source>
        <dbReference type="EMBL" id="MCE7011799.1"/>
    </source>
</evidence>
<dbReference type="InterPro" id="IPR001387">
    <property type="entry name" value="Cro/C1-type_HTH"/>
</dbReference>
<protein>
    <submittedName>
        <fullName evidence="2">Helix-turn-helix domain-containing protein</fullName>
    </submittedName>
</protein>
<dbReference type="Proteomes" id="UP001521150">
    <property type="component" value="Unassembled WGS sequence"/>
</dbReference>
<proteinExistence type="predicted"/>
<sequence>MTIGERIRRLRGKLYTQRELADAAGVGVDLIRKLEQGRRHTASIASLHGIARALDVDIADLLGKRNSLPSSSQDEGVEAIRRALTPVDDLIDGAVMDVEPLPLAEAKRTADYLWGAYWAGRYEVLGTLLPNALMQLRATLHAASTEEEAPAAEALARAYQAAGDTLVHLGHRDAAWLAIREALQAARRGDDPLLYAAMRVSVAWQLLVAGRYSESEQVAVTAAHEIEPKGDVPLPQMSAYGLLAVTAATATARAQKADTTDELLGVAGEMAGRLGSDRAEHQTTFGPAKVAMLAVDCHVVQEQFGQALTAAKALPRDAALPLASRARHLADVAYAHTRLGHDDAAVTTLLTMEQMAPDWIGYQTLPRQVVAELMERERRGRTPLRALAQRLGVTSQ</sequence>
<feature type="domain" description="HTH cro/C1-type" evidence="1">
    <location>
        <begin position="7"/>
        <end position="61"/>
    </location>
</feature>
<name>A0ABS8ZW45_9PSEU</name>
<dbReference type="SMART" id="SM00530">
    <property type="entry name" value="HTH_XRE"/>
    <property type="match status" value="1"/>
</dbReference>
<accession>A0ABS8ZW45</accession>
<keyword evidence="3" id="KW-1185">Reference proteome</keyword>
<comment type="caution">
    <text evidence="2">The sequence shown here is derived from an EMBL/GenBank/DDBJ whole genome shotgun (WGS) entry which is preliminary data.</text>
</comment>
<organism evidence="2 3">
    <name type="scientific">Kibdelosporangium philippinense</name>
    <dbReference type="NCBI Taxonomy" id="211113"/>
    <lineage>
        <taxon>Bacteria</taxon>
        <taxon>Bacillati</taxon>
        <taxon>Actinomycetota</taxon>
        <taxon>Actinomycetes</taxon>
        <taxon>Pseudonocardiales</taxon>
        <taxon>Pseudonocardiaceae</taxon>
        <taxon>Kibdelosporangium</taxon>
    </lineage>
</organism>
<dbReference type="PROSITE" id="PS50943">
    <property type="entry name" value="HTH_CROC1"/>
    <property type="match status" value="1"/>
</dbReference>
<gene>
    <name evidence="2" type="ORF">LWC34_54645</name>
</gene>
<dbReference type="Pfam" id="PF13560">
    <property type="entry name" value="HTH_31"/>
    <property type="match status" value="1"/>
</dbReference>
<dbReference type="SUPFAM" id="SSF47413">
    <property type="entry name" value="lambda repressor-like DNA-binding domains"/>
    <property type="match status" value="1"/>
</dbReference>
<evidence type="ECO:0000259" key="1">
    <source>
        <dbReference type="PROSITE" id="PS50943"/>
    </source>
</evidence>
<dbReference type="Gene3D" id="1.10.260.40">
    <property type="entry name" value="lambda repressor-like DNA-binding domains"/>
    <property type="match status" value="1"/>
</dbReference>
<dbReference type="EMBL" id="JAJVCN010000005">
    <property type="protein sequence ID" value="MCE7011799.1"/>
    <property type="molecule type" value="Genomic_DNA"/>
</dbReference>
<dbReference type="InterPro" id="IPR010982">
    <property type="entry name" value="Lambda_DNA-bd_dom_sf"/>
</dbReference>
<reference evidence="2 3" key="1">
    <citation type="submission" date="2021-12" db="EMBL/GenBank/DDBJ databases">
        <title>Genome sequence of Kibdelosporangium philippinense ATCC 49844.</title>
        <authorList>
            <person name="Fedorov E.A."/>
            <person name="Omeragic M."/>
            <person name="Shalygina K.F."/>
            <person name="Maclea K.S."/>
        </authorList>
    </citation>
    <scope>NUCLEOTIDE SEQUENCE [LARGE SCALE GENOMIC DNA]</scope>
    <source>
        <strain evidence="2 3">ATCC 49844</strain>
    </source>
</reference>